<dbReference type="AlphaFoldDB" id="A0A974PSM8"/>
<dbReference type="EMBL" id="CP063362">
    <property type="protein sequence ID" value="QRG08806.1"/>
    <property type="molecule type" value="Genomic_DNA"/>
</dbReference>
<reference evidence="1 2" key="1">
    <citation type="submission" date="2020-10" db="EMBL/GenBank/DDBJ databases">
        <title>Degradation of 1,4-Dioxane by Xanthobacter sp. YN2, via a Novel Group-2 Soluble Di-Iron Monooxygenase.</title>
        <authorList>
            <person name="Ma F."/>
            <person name="Wang Y."/>
            <person name="Yang J."/>
            <person name="Guo H."/>
            <person name="Su D."/>
            <person name="Yu L."/>
        </authorList>
    </citation>
    <scope>NUCLEOTIDE SEQUENCE [LARGE SCALE GENOMIC DNA]</scope>
    <source>
        <strain evidence="1 2">YN2</strain>
    </source>
</reference>
<accession>A0A974PSM8</accession>
<sequence length="130" mass="14872">MSMADQFRAFIAAKEEAIRAEALKAQEASAKEFAREVRRKVPKQSGDLRKSIVVTGPGQRTPAYSRGGARTVPANTFVVTAGNERTRYGHIVEFGSRKMTGRHFWWPTLRRLRSKFRNRRKAALRRAIKR</sequence>
<protein>
    <submittedName>
        <fullName evidence="1">HK97 gp10 family phage protein</fullName>
    </submittedName>
</protein>
<dbReference type="RefSeq" id="WP_203195720.1">
    <property type="nucleotide sequence ID" value="NZ_CP063362.1"/>
</dbReference>
<dbReference type="Proteomes" id="UP000596427">
    <property type="component" value="Chromosome"/>
</dbReference>
<dbReference type="InterPro" id="IPR010064">
    <property type="entry name" value="HK97-gp10_tail"/>
</dbReference>
<dbReference type="KEGG" id="xdi:EZH22_11295"/>
<evidence type="ECO:0000313" key="2">
    <source>
        <dbReference type="Proteomes" id="UP000596427"/>
    </source>
</evidence>
<dbReference type="NCBIfam" id="TIGR01725">
    <property type="entry name" value="phge_HK97_gp10"/>
    <property type="match status" value="1"/>
</dbReference>
<dbReference type="Pfam" id="PF04883">
    <property type="entry name" value="HK97-gp10_like"/>
    <property type="match status" value="1"/>
</dbReference>
<name>A0A974PSM8_9HYPH</name>
<keyword evidence="2" id="KW-1185">Reference proteome</keyword>
<proteinExistence type="predicted"/>
<organism evidence="1 2">
    <name type="scientific">Xanthobacter dioxanivorans</name>
    <dbReference type="NCBI Taxonomy" id="2528964"/>
    <lineage>
        <taxon>Bacteria</taxon>
        <taxon>Pseudomonadati</taxon>
        <taxon>Pseudomonadota</taxon>
        <taxon>Alphaproteobacteria</taxon>
        <taxon>Hyphomicrobiales</taxon>
        <taxon>Xanthobacteraceae</taxon>
        <taxon>Xanthobacter</taxon>
    </lineage>
</organism>
<gene>
    <name evidence="1" type="ORF">EZH22_11295</name>
</gene>
<evidence type="ECO:0000313" key="1">
    <source>
        <dbReference type="EMBL" id="QRG08806.1"/>
    </source>
</evidence>